<proteinExistence type="predicted"/>
<evidence type="ECO:0000256" key="1">
    <source>
        <dbReference type="ARBA" id="ARBA00022679"/>
    </source>
</evidence>
<dbReference type="PANTHER" id="PTHR43323">
    <property type="entry name" value="3-HYDROXY-3-METHYLGLUTARYL COENZYME A SYNTHASE"/>
    <property type="match status" value="1"/>
</dbReference>
<dbReference type="CDD" id="cd00827">
    <property type="entry name" value="init_cond_enzymes"/>
    <property type="match status" value="1"/>
</dbReference>
<keyword evidence="1" id="KW-0808">Transferase</keyword>
<evidence type="ECO:0000313" key="4">
    <source>
        <dbReference type="EMBL" id="KAK5818035.1"/>
    </source>
</evidence>
<dbReference type="SUPFAM" id="SSF53901">
    <property type="entry name" value="Thiolase-like"/>
    <property type="match status" value="1"/>
</dbReference>
<dbReference type="InterPro" id="IPR016039">
    <property type="entry name" value="Thiolase-like"/>
</dbReference>
<reference evidence="4 5" key="1">
    <citation type="submission" date="2023-03" db="EMBL/GenBank/DDBJ databases">
        <title>WGS of Gossypium arboreum.</title>
        <authorList>
            <person name="Yu D."/>
        </authorList>
    </citation>
    <scope>NUCLEOTIDE SEQUENCE [LARGE SCALE GENOMIC DNA]</scope>
    <source>
        <tissue evidence="4">Leaf</tissue>
    </source>
</reference>
<evidence type="ECO:0000256" key="2">
    <source>
        <dbReference type="SAM" id="MobiDB-lite"/>
    </source>
</evidence>
<evidence type="ECO:0000259" key="3">
    <source>
        <dbReference type="Pfam" id="PF01154"/>
    </source>
</evidence>
<organism evidence="4 5">
    <name type="scientific">Gossypium arboreum</name>
    <name type="common">Tree cotton</name>
    <name type="synonym">Gossypium nanking</name>
    <dbReference type="NCBI Taxonomy" id="29729"/>
    <lineage>
        <taxon>Eukaryota</taxon>
        <taxon>Viridiplantae</taxon>
        <taxon>Streptophyta</taxon>
        <taxon>Embryophyta</taxon>
        <taxon>Tracheophyta</taxon>
        <taxon>Spermatophyta</taxon>
        <taxon>Magnoliopsida</taxon>
        <taxon>eudicotyledons</taxon>
        <taxon>Gunneridae</taxon>
        <taxon>Pentapetalae</taxon>
        <taxon>rosids</taxon>
        <taxon>malvids</taxon>
        <taxon>Malvales</taxon>
        <taxon>Malvaceae</taxon>
        <taxon>Malvoideae</taxon>
        <taxon>Gossypium</taxon>
    </lineage>
</organism>
<dbReference type="Pfam" id="PF01154">
    <property type="entry name" value="HMG_CoA_synt_N"/>
    <property type="match status" value="1"/>
</dbReference>
<protein>
    <recommendedName>
        <fullName evidence="3">Hydroxymethylglutaryl-coenzyme A synthase N-terminal domain-containing protein</fullName>
    </recommendedName>
</protein>
<feature type="region of interest" description="Disordered" evidence="2">
    <location>
        <begin position="1"/>
        <end position="28"/>
    </location>
</feature>
<name>A0ABR0PA46_GOSAR</name>
<feature type="domain" description="Hydroxymethylglutaryl-coenzyme A synthase N-terminal" evidence="3">
    <location>
        <begin position="106"/>
        <end position="204"/>
    </location>
</feature>
<evidence type="ECO:0000313" key="5">
    <source>
        <dbReference type="Proteomes" id="UP001358586"/>
    </source>
</evidence>
<dbReference type="PANTHER" id="PTHR43323:SF2">
    <property type="entry name" value="HYDROXYMETHYLGLUTARYL-COA SYNTHASE"/>
    <property type="match status" value="1"/>
</dbReference>
<dbReference type="EMBL" id="JARKNE010000007">
    <property type="protein sequence ID" value="KAK5818035.1"/>
    <property type="molecule type" value="Genomic_DNA"/>
</dbReference>
<feature type="compositionally biased region" description="Polar residues" evidence="2">
    <location>
        <begin position="8"/>
        <end position="28"/>
    </location>
</feature>
<comment type="caution">
    <text evidence="4">The sequence shown here is derived from an EMBL/GenBank/DDBJ whole genome shotgun (WGS) entry which is preliminary data.</text>
</comment>
<gene>
    <name evidence="4" type="ORF">PVK06_022966</name>
</gene>
<keyword evidence="5" id="KW-1185">Reference proteome</keyword>
<dbReference type="Gene3D" id="3.40.47.10">
    <property type="match status" value="1"/>
</dbReference>
<sequence>MGEKKTFRGQQSKRFQNPCPSSSSNETLEISRFTSPLSMLSFTPRPLDIHKKLPIVKSVKDFEDDDTPTSATRNSQMLRLAAVEVETEGFATVEDIFVNIHLAMDKNVGILAMEIYFSPTCVQQEALEAHDGASNGKYIIGLGQDCMAFCIEVEDVISMSLTTITSLLAKYKIDPKQIGRLEVGSETVIDKSKSIKTFLMQIFEVLFPNHHDFLSRIVVPSSC</sequence>
<accession>A0ABR0PA46</accession>
<dbReference type="Proteomes" id="UP001358586">
    <property type="component" value="Chromosome 7"/>
</dbReference>
<dbReference type="InterPro" id="IPR013528">
    <property type="entry name" value="HMG_CoA_synth_N"/>
</dbReference>